<organism evidence="4 5">
    <name type="scientific">Pseudonocardia oceani</name>
    <dbReference type="NCBI Taxonomy" id="2792013"/>
    <lineage>
        <taxon>Bacteria</taxon>
        <taxon>Bacillati</taxon>
        <taxon>Actinomycetota</taxon>
        <taxon>Actinomycetes</taxon>
        <taxon>Pseudonocardiales</taxon>
        <taxon>Pseudonocardiaceae</taxon>
        <taxon>Pseudonocardia</taxon>
    </lineage>
</organism>
<dbReference type="Pfam" id="PF20434">
    <property type="entry name" value="BD-FAE"/>
    <property type="match status" value="1"/>
</dbReference>
<dbReference type="PANTHER" id="PTHR48081">
    <property type="entry name" value="AB HYDROLASE SUPERFAMILY PROTEIN C4A8.06C"/>
    <property type="match status" value="1"/>
</dbReference>
<keyword evidence="5" id="KW-1185">Reference proteome</keyword>
<keyword evidence="2" id="KW-0732">Signal</keyword>
<feature type="signal peptide" evidence="2">
    <location>
        <begin position="1"/>
        <end position="24"/>
    </location>
</feature>
<dbReference type="InterPro" id="IPR049492">
    <property type="entry name" value="BD-FAE-like_dom"/>
</dbReference>
<dbReference type="Proteomes" id="UP000694300">
    <property type="component" value="Unassembled WGS sequence"/>
</dbReference>
<evidence type="ECO:0000313" key="4">
    <source>
        <dbReference type="EMBL" id="MBW0127272.1"/>
    </source>
</evidence>
<protein>
    <submittedName>
        <fullName evidence="4">Prolyl oligopeptidase family serine peptidase</fullName>
    </submittedName>
</protein>
<sequence>MIGPVSRRSVLSRLALALPVGLFAACSTGPGSSGGPSGGTADPVRLDYGPDASQFGELTLPAGDGPVPVVMVVHGGFWRSSYGLELGRPLAVDLAGSGVAAWNVEYRRVGGGGGWTATFDDVAAAVDRLADIAASEAGARLDLDRVVALGHSAGGHLAAWLAARPGLPAGAPGADPRVRLRGAVSQAGVLDLVDAAERAVGASAVPDLMGGSPAELADRYALGSPVARVPIGVPVVCVHGTADANVPIRQSERFTAASGDELVTLPGVDHFAVIDPSTDAWRACRDAAVRLLD</sequence>
<dbReference type="InterPro" id="IPR050300">
    <property type="entry name" value="GDXG_lipolytic_enzyme"/>
</dbReference>
<dbReference type="EMBL" id="JADQDF010000001">
    <property type="protein sequence ID" value="MBW0127272.1"/>
    <property type="molecule type" value="Genomic_DNA"/>
</dbReference>
<feature type="domain" description="BD-FAE-like" evidence="3">
    <location>
        <begin position="63"/>
        <end position="255"/>
    </location>
</feature>
<proteinExistence type="predicted"/>
<accession>A0ABS6U4V3</accession>
<dbReference type="PROSITE" id="PS51257">
    <property type="entry name" value="PROKAR_LIPOPROTEIN"/>
    <property type="match status" value="1"/>
</dbReference>
<comment type="caution">
    <text evidence="4">The sequence shown here is derived from an EMBL/GenBank/DDBJ whole genome shotgun (WGS) entry which is preliminary data.</text>
</comment>
<keyword evidence="1" id="KW-0378">Hydrolase</keyword>
<evidence type="ECO:0000313" key="5">
    <source>
        <dbReference type="Proteomes" id="UP000694300"/>
    </source>
</evidence>
<name>A0ABS6U4V3_9PSEU</name>
<reference evidence="4 5" key="1">
    <citation type="submission" date="2020-11" db="EMBL/GenBank/DDBJ databases">
        <title>Pseudonocardia abyssalis sp. nov. and Pseudonocardia oceani sp. nov., description and phylogenomic analysis of two novel actinomycetes isolated from the deep Southern Ocean.</title>
        <authorList>
            <person name="Parra J."/>
        </authorList>
    </citation>
    <scope>NUCLEOTIDE SEQUENCE [LARGE SCALE GENOMIC DNA]</scope>
    <source>
        <strain evidence="5">KRD185</strain>
    </source>
</reference>
<gene>
    <name evidence="4" type="ORF">I4I82_06200</name>
</gene>
<evidence type="ECO:0000256" key="1">
    <source>
        <dbReference type="ARBA" id="ARBA00022801"/>
    </source>
</evidence>
<feature type="chain" id="PRO_5045600435" evidence="2">
    <location>
        <begin position="25"/>
        <end position="293"/>
    </location>
</feature>
<evidence type="ECO:0000259" key="3">
    <source>
        <dbReference type="Pfam" id="PF20434"/>
    </source>
</evidence>
<evidence type="ECO:0000256" key="2">
    <source>
        <dbReference type="SAM" id="SignalP"/>
    </source>
</evidence>